<dbReference type="CDD" id="cd00616">
    <property type="entry name" value="AHBA_syn"/>
    <property type="match status" value="1"/>
</dbReference>
<sequence>MINLPLATDSWDENEYKAIQRVIDSNRFSMGKEVKEFEKEFAAYFGAKYAVMVNSGSSANLLAVAALFYSKNYRLERGDEVIVPAVSWATTYTPLQQYGLKVKFVDIDRDTLNIDLDSLEEAITEKTKAVFAVNLLGNPIDYKRLNSIADKNNLIIIEDNCESMGAKLNDKYAGTFGVMGTYSTFFSHHIATMEGGVVVTDNEELRDILLSLRAHGWTRNLTKESSVYTKQDDAFYESFNFILPGYNVRPIEMEAALGREQLKKLSKIVKNRRKNGALFNSFFSKLNSVQIQKEVGESSYFGFAIILDKEASFTRKELIERLQENEVECRPIVAGNFTKNEVIKYFDYEIHGGLVNADYIHEYGLFIGNHHFDIEDKIKGIYNLIKEME</sequence>
<dbReference type="AlphaFoldDB" id="A0A285FWS8"/>
<evidence type="ECO:0000256" key="1">
    <source>
        <dbReference type="RuleBase" id="RU004508"/>
    </source>
</evidence>
<dbReference type="EMBL" id="OBDZ01000003">
    <property type="protein sequence ID" value="SNY15274.1"/>
    <property type="molecule type" value="Genomic_DNA"/>
</dbReference>
<dbReference type="InterPro" id="IPR015421">
    <property type="entry name" value="PyrdxlP-dep_Trfase_major"/>
</dbReference>
<comment type="similarity">
    <text evidence="1">Belongs to the DegT/DnrJ/EryC1 family.</text>
</comment>
<dbReference type="RefSeq" id="WP_097016491.1">
    <property type="nucleotide sequence ID" value="NZ_OBDZ01000003.1"/>
</dbReference>
<dbReference type="InterPro" id="IPR000653">
    <property type="entry name" value="DegT/StrS_aminotransferase"/>
</dbReference>
<dbReference type="PANTHER" id="PTHR30244">
    <property type="entry name" value="TRANSAMINASE"/>
    <property type="match status" value="1"/>
</dbReference>
<dbReference type="GO" id="GO:0000271">
    <property type="term" value="P:polysaccharide biosynthetic process"/>
    <property type="evidence" value="ECO:0007669"/>
    <property type="project" value="TreeGrafter"/>
</dbReference>
<dbReference type="Proteomes" id="UP000219573">
    <property type="component" value="Unassembled WGS sequence"/>
</dbReference>
<organism evidence="2 3">
    <name type="scientific">Orenia metallireducens</name>
    <dbReference type="NCBI Taxonomy" id="1413210"/>
    <lineage>
        <taxon>Bacteria</taxon>
        <taxon>Bacillati</taxon>
        <taxon>Bacillota</taxon>
        <taxon>Clostridia</taxon>
        <taxon>Halanaerobiales</taxon>
        <taxon>Halobacteroidaceae</taxon>
        <taxon>Orenia</taxon>
    </lineage>
</organism>
<name>A0A285FWS8_9FIRM</name>
<dbReference type="InterPro" id="IPR015424">
    <property type="entry name" value="PyrdxlP-dep_Trfase"/>
</dbReference>
<accession>A0A285FWS8</accession>
<protein>
    <submittedName>
        <fullName evidence="2">CDP-6-deoxy-D-xylo-4-hexulose-3-dehydrase</fullName>
    </submittedName>
</protein>
<reference evidence="3" key="1">
    <citation type="submission" date="2017-09" db="EMBL/GenBank/DDBJ databases">
        <authorList>
            <person name="Varghese N."/>
            <person name="Submissions S."/>
        </authorList>
    </citation>
    <scope>NUCLEOTIDE SEQUENCE [LARGE SCALE GENOMIC DNA]</scope>
    <source>
        <strain evidence="3">MSL47</strain>
    </source>
</reference>
<dbReference type="GO" id="GO:0030170">
    <property type="term" value="F:pyridoxal phosphate binding"/>
    <property type="evidence" value="ECO:0007669"/>
    <property type="project" value="TreeGrafter"/>
</dbReference>
<dbReference type="Gene3D" id="3.90.1150.10">
    <property type="entry name" value="Aspartate Aminotransferase, domain 1"/>
    <property type="match status" value="1"/>
</dbReference>
<dbReference type="Gene3D" id="3.40.640.10">
    <property type="entry name" value="Type I PLP-dependent aspartate aminotransferase-like (Major domain)"/>
    <property type="match status" value="1"/>
</dbReference>
<dbReference type="PIRSF" id="PIRSF000390">
    <property type="entry name" value="PLP_StrS"/>
    <property type="match status" value="1"/>
</dbReference>
<dbReference type="PANTHER" id="PTHR30244:SF34">
    <property type="entry name" value="DTDP-4-AMINO-4,6-DIDEOXYGALACTOSE TRANSAMINASE"/>
    <property type="match status" value="1"/>
</dbReference>
<dbReference type="InterPro" id="IPR015422">
    <property type="entry name" value="PyrdxlP-dep_Trfase_small"/>
</dbReference>
<dbReference type="GO" id="GO:0008483">
    <property type="term" value="F:transaminase activity"/>
    <property type="evidence" value="ECO:0007669"/>
    <property type="project" value="TreeGrafter"/>
</dbReference>
<proteinExistence type="inferred from homology"/>
<keyword evidence="3" id="KW-1185">Reference proteome</keyword>
<dbReference type="Pfam" id="PF01041">
    <property type="entry name" value="DegT_DnrJ_EryC1"/>
    <property type="match status" value="1"/>
</dbReference>
<keyword evidence="1" id="KW-0663">Pyridoxal phosphate</keyword>
<evidence type="ECO:0000313" key="3">
    <source>
        <dbReference type="Proteomes" id="UP000219573"/>
    </source>
</evidence>
<gene>
    <name evidence="2" type="ORF">SAMN06265827_1037</name>
</gene>
<evidence type="ECO:0000313" key="2">
    <source>
        <dbReference type="EMBL" id="SNY15274.1"/>
    </source>
</evidence>
<dbReference type="SUPFAM" id="SSF53383">
    <property type="entry name" value="PLP-dependent transferases"/>
    <property type="match status" value="1"/>
</dbReference>